<organism evidence="4 5">
    <name type="scientific">Escallonia herrerae</name>
    <dbReference type="NCBI Taxonomy" id="1293975"/>
    <lineage>
        <taxon>Eukaryota</taxon>
        <taxon>Viridiplantae</taxon>
        <taxon>Streptophyta</taxon>
        <taxon>Embryophyta</taxon>
        <taxon>Tracheophyta</taxon>
        <taxon>Spermatophyta</taxon>
        <taxon>Magnoliopsida</taxon>
        <taxon>eudicotyledons</taxon>
        <taxon>Gunneridae</taxon>
        <taxon>Pentapetalae</taxon>
        <taxon>asterids</taxon>
        <taxon>campanulids</taxon>
        <taxon>Escalloniales</taxon>
        <taxon>Escalloniaceae</taxon>
        <taxon>Escallonia</taxon>
    </lineage>
</organism>
<dbReference type="Gene3D" id="1.25.40.10">
    <property type="entry name" value="Tetratricopeptide repeat domain"/>
    <property type="match status" value="1"/>
</dbReference>
<keyword evidence="3" id="KW-1133">Transmembrane helix</keyword>
<gene>
    <name evidence="4" type="ORF">RJ639_018197</name>
</gene>
<accession>A0AA88V7P6</accession>
<dbReference type="InterPro" id="IPR011990">
    <property type="entry name" value="TPR-like_helical_dom_sf"/>
</dbReference>
<comment type="caution">
    <text evidence="4">The sequence shown here is derived from an EMBL/GenBank/DDBJ whole genome shotgun (WGS) entry which is preliminary data.</text>
</comment>
<keyword evidence="3" id="KW-0472">Membrane</keyword>
<dbReference type="Proteomes" id="UP001188597">
    <property type="component" value="Unassembled WGS sequence"/>
</dbReference>
<dbReference type="PANTHER" id="PTHR45613">
    <property type="entry name" value="PENTATRICOPEPTIDE REPEAT-CONTAINING PROTEIN"/>
    <property type="match status" value="1"/>
</dbReference>
<keyword evidence="3" id="KW-0812">Transmembrane</keyword>
<dbReference type="PANTHER" id="PTHR45613:SF207">
    <property type="entry name" value="OS08G0300700 PROTEIN"/>
    <property type="match status" value="1"/>
</dbReference>
<evidence type="ECO:0000313" key="4">
    <source>
        <dbReference type="EMBL" id="KAK3003522.1"/>
    </source>
</evidence>
<feature type="repeat" description="PPR" evidence="2">
    <location>
        <begin position="158"/>
        <end position="192"/>
    </location>
</feature>
<proteinExistence type="predicted"/>
<dbReference type="AlphaFoldDB" id="A0AA88V7P6"/>
<name>A0AA88V7P6_9ASTE</name>
<feature type="transmembrane region" description="Helical" evidence="3">
    <location>
        <begin position="70"/>
        <end position="89"/>
    </location>
</feature>
<evidence type="ECO:0000256" key="2">
    <source>
        <dbReference type="PROSITE-ProRule" id="PRU00708"/>
    </source>
</evidence>
<evidence type="ECO:0000313" key="5">
    <source>
        <dbReference type="Proteomes" id="UP001188597"/>
    </source>
</evidence>
<reference evidence="4" key="1">
    <citation type="submission" date="2022-12" db="EMBL/GenBank/DDBJ databases">
        <title>Draft genome assemblies for two species of Escallonia (Escalloniales).</title>
        <authorList>
            <person name="Chanderbali A."/>
            <person name="Dervinis C."/>
            <person name="Anghel I."/>
            <person name="Soltis D."/>
            <person name="Soltis P."/>
            <person name="Zapata F."/>
        </authorList>
    </citation>
    <scope>NUCLEOTIDE SEQUENCE</scope>
    <source>
        <strain evidence="4">UCBG64.0493</strain>
        <tissue evidence="4">Leaf</tissue>
    </source>
</reference>
<dbReference type="Pfam" id="PF13041">
    <property type="entry name" value="PPR_2"/>
    <property type="match status" value="1"/>
</dbReference>
<evidence type="ECO:0000256" key="1">
    <source>
        <dbReference type="ARBA" id="ARBA00022737"/>
    </source>
</evidence>
<dbReference type="PROSITE" id="PS51375">
    <property type="entry name" value="PPR"/>
    <property type="match status" value="1"/>
</dbReference>
<dbReference type="InterPro" id="IPR002885">
    <property type="entry name" value="PPR_rpt"/>
</dbReference>
<protein>
    <submittedName>
        <fullName evidence="4">Uncharacterized protein</fullName>
    </submittedName>
</protein>
<keyword evidence="1" id="KW-0677">Repeat</keyword>
<keyword evidence="5" id="KW-1185">Reference proteome</keyword>
<feature type="transmembrane region" description="Helical" evidence="3">
    <location>
        <begin position="17"/>
        <end position="36"/>
    </location>
</feature>
<sequence length="248" mass="27251">MMIPSVLQGFLFEEPPSIIITAMSVVTFMFLSYLGISEITGNHLQYSKFWNVGPQKVSAKRQIKLSSRTGMLILYTPAFLAGLASFAIYPDGGFRYVDGLQGVTSLGNGDTSVAIGLLENLGERYFAADIVVHSMIIDSLCKDFELFSEVGYCGINPDIVTYKSSIHGPCNAERWNVATELLDDMVDRNIEPDDFTIFADSTDFLWTPIVTEVKVGSLHSYLSRCLNEPRWPSSSGVASSLSLSSLKS</sequence>
<dbReference type="EMBL" id="JAVXUP010002405">
    <property type="protein sequence ID" value="KAK3003522.1"/>
    <property type="molecule type" value="Genomic_DNA"/>
</dbReference>
<evidence type="ECO:0000256" key="3">
    <source>
        <dbReference type="SAM" id="Phobius"/>
    </source>
</evidence>